<feature type="region of interest" description="Disordered" evidence="5">
    <location>
        <begin position="1"/>
        <end position="47"/>
    </location>
</feature>
<dbReference type="OrthoDB" id="10003116at2759"/>
<reference evidence="7 8" key="1">
    <citation type="submission" date="2017-04" db="EMBL/GenBank/DDBJ databases">
        <authorList>
            <person name="Afonso C.L."/>
            <person name="Miller P.J."/>
            <person name="Scott M.A."/>
            <person name="Spackman E."/>
            <person name="Goraichik I."/>
            <person name="Dimitrov K.M."/>
            <person name="Suarez D.L."/>
            <person name="Swayne D.E."/>
        </authorList>
    </citation>
    <scope>NUCLEOTIDE SEQUENCE [LARGE SCALE GENOMIC DNA]</scope>
</reference>
<dbReference type="CDD" id="cd22212">
    <property type="entry name" value="NDFIP-like"/>
    <property type="match status" value="1"/>
</dbReference>
<evidence type="ECO:0000313" key="7">
    <source>
        <dbReference type="EMBL" id="SMN17748.1"/>
    </source>
</evidence>
<dbReference type="GO" id="GO:0007034">
    <property type="term" value="P:vacuolar transport"/>
    <property type="evidence" value="ECO:0007669"/>
    <property type="project" value="InterPro"/>
</dbReference>
<gene>
    <name evidence="7" type="ORF">KASA_0Q00968G</name>
</gene>
<dbReference type="GO" id="GO:0005794">
    <property type="term" value="C:Golgi apparatus"/>
    <property type="evidence" value="ECO:0007669"/>
    <property type="project" value="TreeGrafter"/>
</dbReference>
<keyword evidence="3 6" id="KW-1133">Transmembrane helix</keyword>
<evidence type="ECO:0000256" key="2">
    <source>
        <dbReference type="ARBA" id="ARBA00022692"/>
    </source>
</evidence>
<accession>A0A1X7QWE8</accession>
<protein>
    <submittedName>
        <fullName evidence="7">Similar to Saccharomyces cerevisiae YBR290W BSD2 Heavy metal ion homeostasis protein</fullName>
    </submittedName>
</protein>
<dbReference type="STRING" id="1789683.A0A1X7QWE8"/>
<evidence type="ECO:0000256" key="5">
    <source>
        <dbReference type="SAM" id="MobiDB-lite"/>
    </source>
</evidence>
<feature type="transmembrane region" description="Helical" evidence="6">
    <location>
        <begin position="217"/>
        <end position="235"/>
    </location>
</feature>
<keyword evidence="8" id="KW-1185">Reference proteome</keyword>
<dbReference type="EMBL" id="FXLY01000002">
    <property type="protein sequence ID" value="SMN17748.1"/>
    <property type="molecule type" value="Genomic_DNA"/>
</dbReference>
<organism evidence="7 8">
    <name type="scientific">Maudiozyma saulgeensis</name>
    <dbReference type="NCBI Taxonomy" id="1789683"/>
    <lineage>
        <taxon>Eukaryota</taxon>
        <taxon>Fungi</taxon>
        <taxon>Dikarya</taxon>
        <taxon>Ascomycota</taxon>
        <taxon>Saccharomycotina</taxon>
        <taxon>Saccharomycetes</taxon>
        <taxon>Saccharomycetales</taxon>
        <taxon>Saccharomycetaceae</taxon>
        <taxon>Maudiozyma</taxon>
    </lineage>
</organism>
<dbReference type="Proteomes" id="UP000196158">
    <property type="component" value="Unassembled WGS sequence"/>
</dbReference>
<comment type="subcellular location">
    <subcellularLocation>
        <location evidence="1">Membrane</location>
        <topology evidence="1">Multi-pass membrane protein</topology>
    </subcellularLocation>
</comment>
<feature type="transmembrane region" description="Helical" evidence="6">
    <location>
        <begin position="286"/>
        <end position="306"/>
    </location>
</feature>
<dbReference type="PANTHER" id="PTHR13396:SF5">
    <property type="entry name" value="NEDD4 FAMILY INTERACTING PROTEIN"/>
    <property type="match status" value="1"/>
</dbReference>
<dbReference type="GO" id="GO:0030001">
    <property type="term" value="P:metal ion transport"/>
    <property type="evidence" value="ECO:0007669"/>
    <property type="project" value="InterPro"/>
</dbReference>
<sequence length="324" mass="36125">MPEEIHDNDATVNPQQETLLTSTEESGTSIPVPESNNTIDDIGLDDNDGTVRDLEMNRLEDAEGSTSGVDDGLLPQQFRARAARQIDNIGRHFNILDRVFRRRPEGESTLAGIASSFDGVFSNLTAKPDNNEDERNAQNDALPSYDEAAADNVPSYYGMDLSNSDMYVDEICIEGLPVGNAANLFWNIIVSSSFQFVGFLITYILHTSHAAKQGSRFGLGLTFIGYAYSMIPNNVTSKIGKYKTIDRYQLNDPNSYDNLEIDSDSVTQDHFESSLNHGFEEEKQSLPTLAVLVGILGAFITIKSFVDYIKVKRMERRYVSQDRY</sequence>
<dbReference type="AlphaFoldDB" id="A0A1X7QWE8"/>
<dbReference type="GO" id="GO:0048471">
    <property type="term" value="C:perinuclear region of cytoplasm"/>
    <property type="evidence" value="ECO:0007669"/>
    <property type="project" value="TreeGrafter"/>
</dbReference>
<dbReference type="GO" id="GO:0031398">
    <property type="term" value="P:positive regulation of protein ubiquitination"/>
    <property type="evidence" value="ECO:0007669"/>
    <property type="project" value="TreeGrafter"/>
</dbReference>
<feature type="region of interest" description="Disordered" evidence="5">
    <location>
        <begin position="125"/>
        <end position="144"/>
    </location>
</feature>
<keyword evidence="4 6" id="KW-0472">Membrane</keyword>
<evidence type="ECO:0000256" key="6">
    <source>
        <dbReference type="SAM" id="Phobius"/>
    </source>
</evidence>
<dbReference type="Pfam" id="PF10176">
    <property type="entry name" value="NEDD4_Bsd2"/>
    <property type="match status" value="1"/>
</dbReference>
<evidence type="ECO:0000256" key="1">
    <source>
        <dbReference type="ARBA" id="ARBA00004141"/>
    </source>
</evidence>
<evidence type="ECO:0000256" key="4">
    <source>
        <dbReference type="ARBA" id="ARBA00023136"/>
    </source>
</evidence>
<dbReference type="GO" id="GO:0006511">
    <property type="term" value="P:ubiquitin-dependent protein catabolic process"/>
    <property type="evidence" value="ECO:0007669"/>
    <property type="project" value="TreeGrafter"/>
</dbReference>
<evidence type="ECO:0000256" key="3">
    <source>
        <dbReference type="ARBA" id="ARBA00022989"/>
    </source>
</evidence>
<dbReference type="GO" id="GO:0016020">
    <property type="term" value="C:membrane"/>
    <property type="evidence" value="ECO:0007669"/>
    <property type="project" value="UniProtKB-SubCell"/>
</dbReference>
<feature type="compositionally biased region" description="Low complexity" evidence="5">
    <location>
        <begin position="17"/>
        <end position="29"/>
    </location>
</feature>
<proteinExistence type="predicted"/>
<evidence type="ECO:0000313" key="8">
    <source>
        <dbReference type="Proteomes" id="UP000196158"/>
    </source>
</evidence>
<name>A0A1X7QWE8_9SACH</name>
<dbReference type="InterPro" id="IPR019325">
    <property type="entry name" value="NEDD4/Bsd2"/>
</dbReference>
<feature type="transmembrane region" description="Helical" evidence="6">
    <location>
        <begin position="184"/>
        <end position="205"/>
    </location>
</feature>
<keyword evidence="2 6" id="KW-0812">Transmembrane</keyword>
<dbReference type="GO" id="GO:0005783">
    <property type="term" value="C:endoplasmic reticulum"/>
    <property type="evidence" value="ECO:0007669"/>
    <property type="project" value="TreeGrafter"/>
</dbReference>
<dbReference type="PANTHER" id="PTHR13396">
    <property type="entry name" value="NEDD4 FAMILY INTERACTING PROTEIN 1/2"/>
    <property type="match status" value="1"/>
</dbReference>